<dbReference type="Pfam" id="PF10143">
    <property type="entry name" value="PhosphMutase"/>
    <property type="match status" value="1"/>
</dbReference>
<evidence type="ECO:0000313" key="7">
    <source>
        <dbReference type="EMBL" id="CCH50451.1"/>
    </source>
</evidence>
<dbReference type="PANTHER" id="PTHR31209">
    <property type="entry name" value="COFACTOR-INDEPENDENT PHOSPHOGLYCERATE MUTASE"/>
    <property type="match status" value="1"/>
</dbReference>
<dbReference type="CDD" id="cd16011">
    <property type="entry name" value="iPGM_like"/>
    <property type="match status" value="1"/>
</dbReference>
<evidence type="ECO:0000256" key="1">
    <source>
        <dbReference type="ARBA" id="ARBA00000370"/>
    </source>
</evidence>
<evidence type="ECO:0000259" key="6">
    <source>
        <dbReference type="Pfam" id="PF01676"/>
    </source>
</evidence>
<dbReference type="InterPro" id="IPR042253">
    <property type="entry name" value="Pglycerate_mutase_ApgM_sf"/>
</dbReference>
<dbReference type="STRING" id="1322246.BN4_20389"/>
<sequence length="457" mass="50377">MSKTCVLLLLDGLGDRAQAQFQHQTPLQFAETPCLDRLASLSSTGLYHAGKLGQPLPSENAHFAMFGSPKEEFPGRGPLEALGAEIDLGENDVAMLAHFCSVLETLENQLTLKYDRICGTPEEIDSLYDAADHFEQDGISIRLHKTGGMFSVLTMHGEVSPFITDSNPMVDGRFISEIRPLTSHAADPKAIKTAKVLREYLRWAYRRLCKVDQNQLRIKQKLPPINGLVTQRAGILRDRSHIRDRYGLCGLSMASGFMYKGLASYLGMDFKQVRDTRDPGRDIAERLKIAADNVDNYNFIHVHTKAPDRAGHTKNPKSKVKVIEALDRGIAEGIDVLLKNEEVLLVVTADHSTPSSGGLVHSGEPVPVMFLGDGVRRDKVEAFDEISVAGGALSCLRGDEMMHMILNYLDLARLGGIHDSPYPQQFWPGDYDPFTVVPEPIVAESETNETASPAKEA</sequence>
<reference evidence="7 8" key="1">
    <citation type="journal article" date="2013" name="PLoS ONE">
        <title>The first genomic and proteomic characterization of a deep-sea sulfate reducer: insights into the piezophilic lifestyle of Desulfovibrio piezophilus.</title>
        <authorList>
            <person name="Pradel N."/>
            <person name="Ji B."/>
            <person name="Gimenez G."/>
            <person name="Talla E."/>
            <person name="Lenoble P."/>
            <person name="Garel M."/>
            <person name="Tamburini C."/>
            <person name="Fourquet P."/>
            <person name="Lebrun R."/>
            <person name="Bertin P."/>
            <person name="Denis Y."/>
            <person name="Pophillat M."/>
            <person name="Barbe V."/>
            <person name="Ollivier B."/>
            <person name="Dolla A."/>
        </authorList>
    </citation>
    <scope>NUCLEOTIDE SEQUENCE [LARGE SCALE GENOMIC DNA]</scope>
    <source>
        <strain evidence="8">DSM 10523 / SB164P1</strain>
    </source>
</reference>
<dbReference type="Proteomes" id="UP000011724">
    <property type="component" value="Chromosome"/>
</dbReference>
<keyword evidence="8" id="KW-1185">Reference proteome</keyword>
<accession>M1WKZ4</accession>
<keyword evidence="5" id="KW-0324">Glycolysis</keyword>
<dbReference type="PANTHER" id="PTHR31209:SF0">
    <property type="entry name" value="METALLOENZYME DOMAIN-CONTAINING PROTEIN"/>
    <property type="match status" value="1"/>
</dbReference>
<dbReference type="RefSeq" id="WP_015416493.1">
    <property type="nucleotide sequence ID" value="NC_020409.1"/>
</dbReference>
<dbReference type="Gene3D" id="3.30.70.2130">
    <property type="entry name" value="Metalloenzyme domain"/>
    <property type="match status" value="1"/>
</dbReference>
<evidence type="ECO:0000256" key="4">
    <source>
        <dbReference type="ARBA" id="ARBA00005524"/>
    </source>
</evidence>
<dbReference type="Pfam" id="PF01676">
    <property type="entry name" value="Metalloenzyme"/>
    <property type="match status" value="1"/>
</dbReference>
<dbReference type="BioCyc" id="DPIE1322246:BN4_RS16195-MONOMER"/>
<dbReference type="PIRSF" id="PIRSF006392">
    <property type="entry name" value="IPGAM_arch"/>
    <property type="match status" value="1"/>
</dbReference>
<evidence type="ECO:0000256" key="2">
    <source>
        <dbReference type="ARBA" id="ARBA00002315"/>
    </source>
</evidence>
<dbReference type="KEGG" id="dpi:BN4_20389"/>
<protein>
    <submittedName>
        <fullName evidence="7">Phosphonopyruvate decarboxylase-related protein</fullName>
        <ecNumber evidence="7">5.4.2.1</ecNumber>
    </submittedName>
</protein>
<dbReference type="GO" id="GO:0006096">
    <property type="term" value="P:glycolytic process"/>
    <property type="evidence" value="ECO:0007669"/>
    <property type="project" value="UniProtKB-KW"/>
</dbReference>
<dbReference type="HOGENOM" id="CLU_034906_1_0_7"/>
<dbReference type="GO" id="GO:0004619">
    <property type="term" value="F:phosphoglycerate mutase activity"/>
    <property type="evidence" value="ECO:0007669"/>
    <property type="project" value="UniProtKB-EC"/>
</dbReference>
<dbReference type="GO" id="GO:0046872">
    <property type="term" value="F:metal ion binding"/>
    <property type="evidence" value="ECO:0007669"/>
    <property type="project" value="InterPro"/>
</dbReference>
<dbReference type="EMBL" id="FO203427">
    <property type="protein sequence ID" value="CCH50451.1"/>
    <property type="molecule type" value="Genomic_DNA"/>
</dbReference>
<reference evidence="8" key="2">
    <citation type="journal article" date="2013" name="Stand. Genomic Sci.">
        <title>Complete genome sequence of Desulfocapsa sulfexigens, a marine deltaproteobacterium specialized in disproportionating inorganic sulfur compounds.</title>
        <authorList>
            <person name="Finster K.W."/>
            <person name="Kjeldsen K.U."/>
            <person name="Kube M."/>
            <person name="Reinhardt R."/>
            <person name="Mussmann M."/>
            <person name="Amann R."/>
            <person name="Schreiber L."/>
        </authorList>
    </citation>
    <scope>NUCLEOTIDE SEQUENCE [LARGE SCALE GENOMIC DNA]</scope>
    <source>
        <strain evidence="8">DSM 10523 / SB164P1</strain>
    </source>
</reference>
<dbReference type="SUPFAM" id="SSF53649">
    <property type="entry name" value="Alkaline phosphatase-like"/>
    <property type="match status" value="1"/>
</dbReference>
<evidence type="ECO:0000313" key="8">
    <source>
        <dbReference type="Proteomes" id="UP000011724"/>
    </source>
</evidence>
<comment type="pathway">
    <text evidence="3">Carbohydrate degradation.</text>
</comment>
<gene>
    <name evidence="7" type="ordered locus">BN4_20389</name>
</gene>
<comment type="similarity">
    <text evidence="4">Belongs to the BPG-independent phosphoglycerate mutase family. A-PGAM subfamily.</text>
</comment>
<organism evidence="7 8">
    <name type="scientific">Pseudodesulfovibrio piezophilus (strain DSM 21447 / JCM 15486 / C1TLV30)</name>
    <name type="common">Desulfovibrio piezophilus</name>
    <dbReference type="NCBI Taxonomy" id="1322246"/>
    <lineage>
        <taxon>Bacteria</taxon>
        <taxon>Pseudomonadati</taxon>
        <taxon>Thermodesulfobacteriota</taxon>
        <taxon>Desulfovibrionia</taxon>
        <taxon>Desulfovibrionales</taxon>
        <taxon>Desulfovibrionaceae</taxon>
    </lineage>
</organism>
<dbReference type="InterPro" id="IPR004456">
    <property type="entry name" value="Pglycerate_mutase_ApgM"/>
</dbReference>
<keyword evidence="7" id="KW-0413">Isomerase</keyword>
<feature type="domain" description="Metalloenzyme" evidence="6">
    <location>
        <begin position="3"/>
        <end position="407"/>
    </location>
</feature>
<dbReference type="InterPro" id="IPR017850">
    <property type="entry name" value="Alkaline_phosphatase_core_sf"/>
</dbReference>
<name>M1WKZ4_PSEP2</name>
<dbReference type="PATRIC" id="fig|879567.3.peg.3487"/>
<dbReference type="OrthoDB" id="9804453at2"/>
<proteinExistence type="inferred from homology"/>
<dbReference type="InterPro" id="IPR006124">
    <property type="entry name" value="Metalloenzyme"/>
</dbReference>
<dbReference type="EC" id="5.4.2.1" evidence="7"/>
<evidence type="ECO:0000256" key="3">
    <source>
        <dbReference type="ARBA" id="ARBA00004921"/>
    </source>
</evidence>
<dbReference type="eggNOG" id="COG3635">
    <property type="taxonomic scope" value="Bacteria"/>
</dbReference>
<keyword evidence="7" id="KW-0670">Pyruvate</keyword>
<comment type="function">
    <text evidence="2">Catalyzes the interconversion of 2-phosphoglycerate and 3-phosphoglycerate.</text>
</comment>
<evidence type="ECO:0000256" key="5">
    <source>
        <dbReference type="ARBA" id="ARBA00023152"/>
    </source>
</evidence>
<comment type="catalytic activity">
    <reaction evidence="1">
        <text>(2R)-2-phosphoglycerate = (2R)-3-phosphoglycerate</text>
        <dbReference type="Rhea" id="RHEA:15901"/>
        <dbReference type="ChEBI" id="CHEBI:58272"/>
        <dbReference type="ChEBI" id="CHEBI:58289"/>
        <dbReference type="EC" id="5.4.2.12"/>
    </reaction>
</comment>
<dbReference type="AlphaFoldDB" id="M1WKZ4"/>
<dbReference type="Gene3D" id="3.40.720.10">
    <property type="entry name" value="Alkaline Phosphatase, subunit A"/>
    <property type="match status" value="2"/>
</dbReference>